<evidence type="ECO:0000256" key="1">
    <source>
        <dbReference type="ARBA" id="ARBA00012856"/>
    </source>
</evidence>
<evidence type="ECO:0000256" key="9">
    <source>
        <dbReference type="ARBA" id="ARBA00042299"/>
    </source>
</evidence>
<evidence type="ECO:0000256" key="5">
    <source>
        <dbReference type="ARBA" id="ARBA00037508"/>
    </source>
</evidence>
<dbReference type="AlphaFoldDB" id="A0A0A0BJ69"/>
<comment type="catalytic activity">
    <reaction evidence="10">
        <text>(6S)-5,6,7,8-tetrahydrofolate + NADP(+) = 7,8-dihydrofolate + NADPH + H(+)</text>
        <dbReference type="Rhea" id="RHEA:15009"/>
        <dbReference type="ChEBI" id="CHEBI:15378"/>
        <dbReference type="ChEBI" id="CHEBI:57451"/>
        <dbReference type="ChEBI" id="CHEBI:57453"/>
        <dbReference type="ChEBI" id="CHEBI:57783"/>
        <dbReference type="ChEBI" id="CHEBI:58349"/>
        <dbReference type="EC" id="1.5.1.3"/>
    </reaction>
</comment>
<evidence type="ECO:0000256" key="11">
    <source>
        <dbReference type="ARBA" id="ARBA00049376"/>
    </source>
</evidence>
<evidence type="ECO:0000256" key="2">
    <source>
        <dbReference type="ARBA" id="ARBA00022563"/>
    </source>
</evidence>
<dbReference type="PROSITE" id="PS00061">
    <property type="entry name" value="ADH_SHORT"/>
    <property type="match status" value="1"/>
</dbReference>
<dbReference type="InterPro" id="IPR036291">
    <property type="entry name" value="NAD(P)-bd_dom_sf"/>
</dbReference>
<proteinExistence type="inferred from homology"/>
<evidence type="ECO:0000256" key="7">
    <source>
        <dbReference type="ARBA" id="ARBA00039145"/>
    </source>
</evidence>
<dbReference type="EC" id="1.5.1.50" evidence="7"/>
<reference evidence="12 13" key="1">
    <citation type="submission" date="2014-09" db="EMBL/GenBank/DDBJ databases">
        <authorList>
            <person name="Grob C."/>
            <person name="Taubert M."/>
            <person name="Howat A.M."/>
            <person name="Burns O.J."/>
            <person name="Dixon J.L."/>
            <person name="Chen Y."/>
            <person name="Murrell J.C."/>
        </authorList>
    </citation>
    <scope>NUCLEOTIDE SEQUENCE [LARGE SCALE GENOMIC DNA]</scope>
    <source>
        <strain evidence="12">L4</strain>
    </source>
</reference>
<dbReference type="GO" id="GO:0006730">
    <property type="term" value="P:one-carbon metabolic process"/>
    <property type="evidence" value="ECO:0007669"/>
    <property type="project" value="UniProtKB-KW"/>
</dbReference>
<dbReference type="InterPro" id="IPR020904">
    <property type="entry name" value="Sc_DH/Rdtase_CS"/>
</dbReference>
<keyword evidence="4" id="KW-0560">Oxidoreductase</keyword>
<comment type="similarity">
    <text evidence="6">Belongs to the short-chain dehydrogenases/reductases (SDR) family. FolM subfamily.</text>
</comment>
<evidence type="ECO:0000313" key="12">
    <source>
        <dbReference type="EMBL" id="KGM07915.1"/>
    </source>
</evidence>
<evidence type="ECO:0000256" key="6">
    <source>
        <dbReference type="ARBA" id="ARBA00038212"/>
    </source>
</evidence>
<dbReference type="SUPFAM" id="SSF51735">
    <property type="entry name" value="NAD(P)-binding Rossmann-fold domains"/>
    <property type="match status" value="1"/>
</dbReference>
<dbReference type="PANTHER" id="PTHR43639">
    <property type="entry name" value="OXIDOREDUCTASE, SHORT-CHAIN DEHYDROGENASE/REDUCTASE FAMILY (AFU_ORTHOLOGUE AFUA_5G02870)"/>
    <property type="match status" value="1"/>
</dbReference>
<dbReference type="EC" id="1.5.1.3" evidence="1"/>
<dbReference type="Gene3D" id="3.40.50.720">
    <property type="entry name" value="NAD(P)-binding Rossmann-like Domain"/>
    <property type="match status" value="1"/>
</dbReference>
<dbReference type="STRING" id="392484.LP43_0332"/>
<evidence type="ECO:0000256" key="4">
    <source>
        <dbReference type="ARBA" id="ARBA00023002"/>
    </source>
</evidence>
<comment type="catalytic activity">
    <reaction evidence="11">
        <text>7,8-dihydromonapterin + NADPH + H(+) = 5,6,7,8-tetrahydromonapterin + NADP(+)</text>
        <dbReference type="Rhea" id="RHEA:34847"/>
        <dbReference type="ChEBI" id="CHEBI:15378"/>
        <dbReference type="ChEBI" id="CHEBI:57783"/>
        <dbReference type="ChEBI" id="CHEBI:58349"/>
        <dbReference type="ChEBI" id="CHEBI:71175"/>
        <dbReference type="ChEBI" id="CHEBI:71177"/>
        <dbReference type="EC" id="1.5.1.50"/>
    </reaction>
</comment>
<evidence type="ECO:0000256" key="10">
    <source>
        <dbReference type="ARBA" id="ARBA00048873"/>
    </source>
</evidence>
<comment type="caution">
    <text evidence="12">The sequence shown here is derived from an EMBL/GenBank/DDBJ whole genome shotgun (WGS) entry which is preliminary data.</text>
</comment>
<organism evidence="12 13">
    <name type="scientific">Methylophaga thiooxydans</name>
    <dbReference type="NCBI Taxonomy" id="392484"/>
    <lineage>
        <taxon>Bacteria</taxon>
        <taxon>Pseudomonadati</taxon>
        <taxon>Pseudomonadota</taxon>
        <taxon>Gammaproteobacteria</taxon>
        <taxon>Thiotrichales</taxon>
        <taxon>Piscirickettsiaceae</taxon>
        <taxon>Methylophaga</taxon>
    </lineage>
</organism>
<protein>
    <recommendedName>
        <fullName evidence="8">Dihydromonapterin reductase</fullName>
        <ecNumber evidence="1">1.5.1.3</ecNumber>
        <ecNumber evidence="7">1.5.1.50</ecNumber>
    </recommendedName>
    <alternativeName>
        <fullName evidence="9">Dihydrofolate reductase</fullName>
    </alternativeName>
</protein>
<dbReference type="Pfam" id="PF13561">
    <property type="entry name" value="adh_short_C2"/>
    <property type="match status" value="1"/>
</dbReference>
<evidence type="ECO:0000313" key="13">
    <source>
        <dbReference type="Proteomes" id="UP000029999"/>
    </source>
</evidence>
<sequence>MLSAAIVIVSFISEDKPLQKKVLVTGASRRVGLHLAKRLHQDGYSVLAHYRSETEGVQELKAMGVETIRANFDSRDSILEFVARLRKQYQGFRAIIHNASSFFPTDDDLAEAAEQYETFFYAHMMAPYLINQGLHDRLHGDNDDPADIIHITDINVENPTPRFDIYGTTKAGLHNMMLVLAKKYAPDIKVNAIAPGPVLFTESHSEEVRNNMMQETPLAREGGAEPVYLAVKSLLINPFLTGVSIPVDGGRRLSKR</sequence>
<comment type="function">
    <text evidence="5">Catalyzes the reduction of dihydromonapterin to tetrahydromonapterin. Also has lower activity with dihydrofolate.</text>
</comment>
<dbReference type="GO" id="GO:0004146">
    <property type="term" value="F:dihydrofolate reductase activity"/>
    <property type="evidence" value="ECO:0007669"/>
    <property type="project" value="UniProtKB-EC"/>
</dbReference>
<keyword evidence="2" id="KW-0554">One-carbon metabolism</keyword>
<accession>A0A0A0BJ69</accession>
<dbReference type="PANTHER" id="PTHR43639:SF6">
    <property type="entry name" value="DIHYDROMONAPTERIN REDUCTASE"/>
    <property type="match status" value="1"/>
</dbReference>
<dbReference type="Proteomes" id="UP000029999">
    <property type="component" value="Unassembled WGS sequence"/>
</dbReference>
<gene>
    <name evidence="12" type="ORF">LP43_0332</name>
</gene>
<keyword evidence="3" id="KW-0521">NADP</keyword>
<dbReference type="InterPro" id="IPR002347">
    <property type="entry name" value="SDR_fam"/>
</dbReference>
<name>A0A0A0BJ69_9GAMM</name>
<evidence type="ECO:0000256" key="8">
    <source>
        <dbReference type="ARBA" id="ARBA00039631"/>
    </source>
</evidence>
<dbReference type="EMBL" id="JRQD01000001">
    <property type="protein sequence ID" value="KGM07915.1"/>
    <property type="molecule type" value="Genomic_DNA"/>
</dbReference>
<evidence type="ECO:0000256" key="3">
    <source>
        <dbReference type="ARBA" id="ARBA00022857"/>
    </source>
</evidence>
<dbReference type="PRINTS" id="PR00081">
    <property type="entry name" value="GDHRDH"/>
</dbReference>